<reference evidence="3" key="1">
    <citation type="submission" date="2024-02" db="UniProtKB">
        <authorList>
            <consortium name="WormBaseParasite"/>
        </authorList>
    </citation>
    <scope>IDENTIFICATION</scope>
</reference>
<dbReference type="WBParaSite" id="MBELARI_LOCUS3205">
    <property type="protein sequence ID" value="MBELARI_LOCUS3205"/>
    <property type="gene ID" value="MBELARI_LOCUS3205"/>
</dbReference>
<evidence type="ECO:0000313" key="2">
    <source>
        <dbReference type="Proteomes" id="UP000887575"/>
    </source>
</evidence>
<dbReference type="InterPro" id="IPR036055">
    <property type="entry name" value="LDL_receptor-like_sf"/>
</dbReference>
<dbReference type="AlphaFoldDB" id="A0AAF3F9C6"/>
<dbReference type="InterPro" id="IPR002172">
    <property type="entry name" value="LDrepeatLR_classA_rpt"/>
</dbReference>
<keyword evidence="2" id="KW-1185">Reference proteome</keyword>
<organism evidence="2 3">
    <name type="scientific">Mesorhabditis belari</name>
    <dbReference type="NCBI Taxonomy" id="2138241"/>
    <lineage>
        <taxon>Eukaryota</taxon>
        <taxon>Metazoa</taxon>
        <taxon>Ecdysozoa</taxon>
        <taxon>Nematoda</taxon>
        <taxon>Chromadorea</taxon>
        <taxon>Rhabditida</taxon>
        <taxon>Rhabditina</taxon>
        <taxon>Rhabditomorpha</taxon>
        <taxon>Rhabditoidea</taxon>
        <taxon>Rhabditidae</taxon>
        <taxon>Mesorhabditinae</taxon>
        <taxon>Mesorhabditis</taxon>
    </lineage>
</organism>
<evidence type="ECO:0000256" key="1">
    <source>
        <dbReference type="ARBA" id="ARBA00023157"/>
    </source>
</evidence>
<dbReference type="PANTHER" id="PTHR21105">
    <property type="entry name" value="GH16255P"/>
    <property type="match status" value="1"/>
</dbReference>
<dbReference type="SUPFAM" id="SSF57424">
    <property type="entry name" value="LDL receptor-like module"/>
    <property type="match status" value="1"/>
</dbReference>
<dbReference type="Proteomes" id="UP000887575">
    <property type="component" value="Unassembled WGS sequence"/>
</dbReference>
<accession>A0AAF3F9C6</accession>
<dbReference type="GO" id="GO:0030297">
    <property type="term" value="F:transmembrane receptor protein tyrosine kinase activator activity"/>
    <property type="evidence" value="ECO:0007669"/>
    <property type="project" value="TreeGrafter"/>
</dbReference>
<dbReference type="PANTHER" id="PTHR21105:SF0">
    <property type="entry name" value="GH16255P"/>
    <property type="match status" value="1"/>
</dbReference>
<keyword evidence="1" id="KW-1015">Disulfide bond</keyword>
<dbReference type="CDD" id="cd00112">
    <property type="entry name" value="LDLa"/>
    <property type="match status" value="1"/>
</dbReference>
<name>A0AAF3F9C6_9BILA</name>
<proteinExistence type="predicted"/>
<evidence type="ECO:0000313" key="3">
    <source>
        <dbReference type="WBParaSite" id="MBELARI_LOCUS3205"/>
    </source>
</evidence>
<dbReference type="Gene3D" id="2.40.128.620">
    <property type="match status" value="1"/>
</dbReference>
<protein>
    <submittedName>
        <fullName evidence="3">Uncharacterized protein</fullName>
    </submittedName>
</protein>
<sequence>MEAAPRDKEKLLNFTNLRVCQAERFSTEKWAPCPSLRPHDPIDWPCIRAVELCNGNRDCPNGEDEEPNMCMFHSLNQGSLRQLQRDFLRFSGATPSSTIYGIRLTFGMISFFTSNYSPSSQKPTLKPPQDIVSYIFRPHLAYGPST</sequence>
<dbReference type="GO" id="GO:0043195">
    <property type="term" value="C:terminal bouton"/>
    <property type="evidence" value="ECO:0007669"/>
    <property type="project" value="TreeGrafter"/>
</dbReference>
<dbReference type="GO" id="GO:0043410">
    <property type="term" value="P:positive regulation of MAPK cascade"/>
    <property type="evidence" value="ECO:0007669"/>
    <property type="project" value="TreeGrafter"/>
</dbReference>